<sequence length="216" mass="23668">MSDQITSIRVLLADDHPIVMSGFAMSLEGHHIDVIGQARTAADAVEQFNALLPDVAIIDIRFGEQLSGFDVAKTILQSHPTARIIFLSQFDQDSFIKEAYRLGGRAFVTKDCDPEELAQAVRKVHAGELVFLPLIAERLASLSIQKDTSPQTLLDNRALAIFVHIAEGLTNAEVADKLDISIKTVSNISQTIKEKLGVQRQAEFTKLALKHGLIQA</sequence>
<dbReference type="InterPro" id="IPR000792">
    <property type="entry name" value="Tscrpt_reg_LuxR_C"/>
</dbReference>
<dbReference type="SUPFAM" id="SSF52172">
    <property type="entry name" value="CheY-like"/>
    <property type="match status" value="1"/>
</dbReference>
<comment type="caution">
    <text evidence="6">The sequence shown here is derived from an EMBL/GenBank/DDBJ whole genome shotgun (WGS) entry which is preliminary data.</text>
</comment>
<feature type="domain" description="Response regulatory" evidence="5">
    <location>
        <begin position="9"/>
        <end position="125"/>
    </location>
</feature>
<dbReference type="InterPro" id="IPR001789">
    <property type="entry name" value="Sig_transdc_resp-reg_receiver"/>
</dbReference>
<dbReference type="PANTHER" id="PTHR43214">
    <property type="entry name" value="TWO-COMPONENT RESPONSE REGULATOR"/>
    <property type="match status" value="1"/>
</dbReference>
<dbReference type="SMART" id="SM00421">
    <property type="entry name" value="HTH_LUXR"/>
    <property type="match status" value="1"/>
</dbReference>
<gene>
    <name evidence="6" type="ORF">E2I14_16405</name>
</gene>
<evidence type="ECO:0000313" key="6">
    <source>
        <dbReference type="EMBL" id="TDK62585.1"/>
    </source>
</evidence>
<dbReference type="AlphaFoldDB" id="A0A4R5VWF5"/>
<dbReference type="PRINTS" id="PR00038">
    <property type="entry name" value="HTHLUXR"/>
</dbReference>
<protein>
    <submittedName>
        <fullName evidence="6">Response regulator transcription factor</fullName>
    </submittedName>
</protein>
<dbReference type="CDD" id="cd06170">
    <property type="entry name" value="LuxR_C_like"/>
    <property type="match status" value="1"/>
</dbReference>
<dbReference type="EMBL" id="SMYL01000011">
    <property type="protein sequence ID" value="TDK62585.1"/>
    <property type="molecule type" value="Genomic_DNA"/>
</dbReference>
<name>A0A4R5VWF5_9BURK</name>
<evidence type="ECO:0000256" key="3">
    <source>
        <dbReference type="PROSITE-ProRule" id="PRU00169"/>
    </source>
</evidence>
<dbReference type="Proteomes" id="UP000294829">
    <property type="component" value="Unassembled WGS sequence"/>
</dbReference>
<dbReference type="GO" id="GO:0006355">
    <property type="term" value="P:regulation of DNA-templated transcription"/>
    <property type="evidence" value="ECO:0007669"/>
    <property type="project" value="InterPro"/>
</dbReference>
<dbReference type="Pfam" id="PF00196">
    <property type="entry name" value="GerE"/>
    <property type="match status" value="1"/>
</dbReference>
<accession>A0A4R5VWF5</accession>
<dbReference type="InterPro" id="IPR039420">
    <property type="entry name" value="WalR-like"/>
</dbReference>
<organism evidence="6 7">
    <name type="scientific">Sapientia aquatica</name>
    <dbReference type="NCBI Taxonomy" id="1549640"/>
    <lineage>
        <taxon>Bacteria</taxon>
        <taxon>Pseudomonadati</taxon>
        <taxon>Pseudomonadota</taxon>
        <taxon>Betaproteobacteria</taxon>
        <taxon>Burkholderiales</taxon>
        <taxon>Oxalobacteraceae</taxon>
        <taxon>Sapientia</taxon>
    </lineage>
</organism>
<dbReference type="SUPFAM" id="SSF46894">
    <property type="entry name" value="C-terminal effector domain of the bipartite response regulators"/>
    <property type="match status" value="1"/>
</dbReference>
<evidence type="ECO:0000256" key="2">
    <source>
        <dbReference type="ARBA" id="ARBA00023125"/>
    </source>
</evidence>
<dbReference type="PROSITE" id="PS50043">
    <property type="entry name" value="HTH_LUXR_2"/>
    <property type="match status" value="1"/>
</dbReference>
<keyword evidence="7" id="KW-1185">Reference proteome</keyword>
<dbReference type="Gene3D" id="3.40.50.2300">
    <property type="match status" value="1"/>
</dbReference>
<dbReference type="PANTHER" id="PTHR43214:SF43">
    <property type="entry name" value="TWO-COMPONENT RESPONSE REGULATOR"/>
    <property type="match status" value="1"/>
</dbReference>
<feature type="modified residue" description="4-aspartylphosphate" evidence="3">
    <location>
        <position position="59"/>
    </location>
</feature>
<evidence type="ECO:0000259" key="5">
    <source>
        <dbReference type="PROSITE" id="PS50110"/>
    </source>
</evidence>
<evidence type="ECO:0000259" key="4">
    <source>
        <dbReference type="PROSITE" id="PS50043"/>
    </source>
</evidence>
<dbReference type="SMART" id="SM00448">
    <property type="entry name" value="REC"/>
    <property type="match status" value="1"/>
</dbReference>
<dbReference type="InterPro" id="IPR058245">
    <property type="entry name" value="NreC/VraR/RcsB-like_REC"/>
</dbReference>
<keyword evidence="1 3" id="KW-0597">Phosphoprotein</keyword>
<dbReference type="InterPro" id="IPR016032">
    <property type="entry name" value="Sig_transdc_resp-reg_C-effctor"/>
</dbReference>
<dbReference type="Pfam" id="PF00072">
    <property type="entry name" value="Response_reg"/>
    <property type="match status" value="1"/>
</dbReference>
<keyword evidence="2" id="KW-0238">DNA-binding</keyword>
<dbReference type="InterPro" id="IPR011006">
    <property type="entry name" value="CheY-like_superfamily"/>
</dbReference>
<feature type="domain" description="HTH luxR-type" evidence="4">
    <location>
        <begin position="147"/>
        <end position="212"/>
    </location>
</feature>
<dbReference type="GO" id="GO:0000160">
    <property type="term" value="P:phosphorelay signal transduction system"/>
    <property type="evidence" value="ECO:0007669"/>
    <property type="project" value="InterPro"/>
</dbReference>
<reference evidence="6 7" key="1">
    <citation type="submission" date="2019-03" db="EMBL/GenBank/DDBJ databases">
        <title>Sapientia aquatica gen. nov., sp. nov., isolated from a crater lake.</title>
        <authorList>
            <person name="Felfoldi T."/>
            <person name="Szabo A."/>
            <person name="Toth E."/>
            <person name="Schumann P."/>
            <person name="Keki Z."/>
            <person name="Marialigeti K."/>
            <person name="Mathe I."/>
        </authorList>
    </citation>
    <scope>NUCLEOTIDE SEQUENCE [LARGE SCALE GENOMIC DNA]</scope>
    <source>
        <strain evidence="6 7">SA-152</strain>
    </source>
</reference>
<dbReference type="GO" id="GO:0003677">
    <property type="term" value="F:DNA binding"/>
    <property type="evidence" value="ECO:0007669"/>
    <property type="project" value="UniProtKB-KW"/>
</dbReference>
<dbReference type="PROSITE" id="PS50110">
    <property type="entry name" value="RESPONSE_REGULATORY"/>
    <property type="match status" value="1"/>
</dbReference>
<evidence type="ECO:0000313" key="7">
    <source>
        <dbReference type="Proteomes" id="UP000294829"/>
    </source>
</evidence>
<dbReference type="CDD" id="cd17535">
    <property type="entry name" value="REC_NarL-like"/>
    <property type="match status" value="1"/>
</dbReference>
<proteinExistence type="predicted"/>
<dbReference type="OrthoDB" id="9780593at2"/>
<evidence type="ECO:0000256" key="1">
    <source>
        <dbReference type="ARBA" id="ARBA00022553"/>
    </source>
</evidence>
<dbReference type="RefSeq" id="WP_133330527.1">
    <property type="nucleotide sequence ID" value="NZ_SMYL01000011.1"/>
</dbReference>